<protein>
    <submittedName>
        <fullName evidence="1">Uncharacterized protein</fullName>
    </submittedName>
</protein>
<reference evidence="1" key="1">
    <citation type="journal article" date="2020" name="Nature">
        <title>Giant virus diversity and host interactions through global metagenomics.</title>
        <authorList>
            <person name="Schulz F."/>
            <person name="Roux S."/>
            <person name="Paez-Espino D."/>
            <person name="Jungbluth S."/>
            <person name="Walsh D.A."/>
            <person name="Denef V.J."/>
            <person name="McMahon K.D."/>
            <person name="Konstantinidis K.T."/>
            <person name="Eloe-Fadrosh E.A."/>
            <person name="Kyrpides N.C."/>
            <person name="Woyke T."/>
        </authorList>
    </citation>
    <scope>NUCLEOTIDE SEQUENCE</scope>
    <source>
        <strain evidence="1">GVMAG-M-3300027747-57</strain>
    </source>
</reference>
<accession>A0A6C0JKD8</accession>
<evidence type="ECO:0000313" key="1">
    <source>
        <dbReference type="EMBL" id="QHU06235.1"/>
    </source>
</evidence>
<organism evidence="1">
    <name type="scientific">viral metagenome</name>
    <dbReference type="NCBI Taxonomy" id="1070528"/>
    <lineage>
        <taxon>unclassified sequences</taxon>
        <taxon>metagenomes</taxon>
        <taxon>organismal metagenomes</taxon>
    </lineage>
</organism>
<name>A0A6C0JKD8_9ZZZZ</name>
<dbReference type="AlphaFoldDB" id="A0A6C0JKD8"/>
<dbReference type="EMBL" id="MN740431">
    <property type="protein sequence ID" value="QHU06235.1"/>
    <property type="molecule type" value="Genomic_DNA"/>
</dbReference>
<sequence length="70" mass="8637">MSKKVMQCVFWMIFLVFTAFQSQTHFLDPLFRNYFQKNKNGHLFLSIFENRPDFFPEFFWGSLHIFMLNM</sequence>
<proteinExistence type="predicted"/>